<dbReference type="HOGENOM" id="CLU_013985_23_3_0"/>
<evidence type="ECO:0000313" key="6">
    <source>
        <dbReference type="Proteomes" id="UP000000343"/>
    </source>
</evidence>
<evidence type="ECO:0000256" key="1">
    <source>
        <dbReference type="ARBA" id="ARBA00022679"/>
    </source>
</evidence>
<dbReference type="CDD" id="cd04301">
    <property type="entry name" value="NAT_SF"/>
    <property type="match status" value="1"/>
</dbReference>
<dbReference type="OrthoDB" id="121342at2"/>
<dbReference type="SUPFAM" id="SSF55729">
    <property type="entry name" value="Acyl-CoA N-acyltransferases (Nat)"/>
    <property type="match status" value="1"/>
</dbReference>
<dbReference type="EMBL" id="CP002480">
    <property type="protein sequence ID" value="ADW69304.1"/>
    <property type="molecule type" value="Genomic_DNA"/>
</dbReference>
<dbReference type="PROSITE" id="PS51186">
    <property type="entry name" value="GNAT"/>
    <property type="match status" value="1"/>
</dbReference>
<dbReference type="InterPro" id="IPR050680">
    <property type="entry name" value="YpeA/RimI_acetyltransf"/>
</dbReference>
<evidence type="ECO:0000256" key="3">
    <source>
        <dbReference type="SAM" id="MobiDB-lite"/>
    </source>
</evidence>
<gene>
    <name evidence="5" type="ordered locus">AciX9_2266</name>
</gene>
<reference evidence="6" key="1">
    <citation type="submission" date="2011-01" db="EMBL/GenBank/DDBJ databases">
        <title>Complete sequence of chromosome of Acidobacterium sp. MP5ACTX9.</title>
        <authorList>
            <consortium name="US DOE Joint Genome Institute"/>
            <person name="Lucas S."/>
            <person name="Copeland A."/>
            <person name="Lapidus A."/>
            <person name="Cheng J.-F."/>
            <person name="Goodwin L."/>
            <person name="Pitluck S."/>
            <person name="Teshima H."/>
            <person name="Detter J.C."/>
            <person name="Han C."/>
            <person name="Tapia R."/>
            <person name="Land M."/>
            <person name="Hauser L."/>
            <person name="Kyrpides N."/>
            <person name="Ivanova N."/>
            <person name="Ovchinnikova G."/>
            <person name="Pagani I."/>
            <person name="Rawat S.R."/>
            <person name="Mannisto M."/>
            <person name="Haggblom M.M."/>
            <person name="Woyke T."/>
        </authorList>
    </citation>
    <scope>NUCLEOTIDE SEQUENCE [LARGE SCALE GENOMIC DNA]</scope>
    <source>
        <strain evidence="6">MP5ACTX9</strain>
    </source>
</reference>
<dbReference type="PaxDb" id="1198114-AciX9_2266"/>
<proteinExistence type="predicted"/>
<feature type="domain" description="N-acetyltransferase" evidence="4">
    <location>
        <begin position="6"/>
        <end position="185"/>
    </location>
</feature>
<keyword evidence="1 5" id="KW-0808">Transferase</keyword>
<dbReference type="GO" id="GO:0016747">
    <property type="term" value="F:acyltransferase activity, transferring groups other than amino-acyl groups"/>
    <property type="evidence" value="ECO:0007669"/>
    <property type="project" value="InterPro"/>
</dbReference>
<dbReference type="eggNOG" id="COG0456">
    <property type="taxonomic scope" value="Bacteria"/>
</dbReference>
<dbReference type="InterPro" id="IPR016181">
    <property type="entry name" value="Acyl_CoA_acyltransferase"/>
</dbReference>
<feature type="region of interest" description="Disordered" evidence="3">
    <location>
        <begin position="61"/>
        <end position="81"/>
    </location>
</feature>
<dbReference type="Gene3D" id="3.40.630.30">
    <property type="match status" value="1"/>
</dbReference>
<dbReference type="InterPro" id="IPR000182">
    <property type="entry name" value="GNAT_dom"/>
</dbReference>
<dbReference type="Pfam" id="PF00583">
    <property type="entry name" value="Acetyltransf_1"/>
    <property type="match status" value="1"/>
</dbReference>
<dbReference type="RefSeq" id="WP_013580620.1">
    <property type="nucleotide sequence ID" value="NC_015064.1"/>
</dbReference>
<dbReference type="PANTHER" id="PTHR43420">
    <property type="entry name" value="ACETYLTRANSFERASE"/>
    <property type="match status" value="1"/>
</dbReference>
<dbReference type="Proteomes" id="UP000000343">
    <property type="component" value="Chromosome"/>
</dbReference>
<accession>E8X380</accession>
<dbReference type="KEGG" id="acm:AciX9_2266"/>
<keyword evidence="6" id="KW-1185">Reference proteome</keyword>
<evidence type="ECO:0000313" key="5">
    <source>
        <dbReference type="EMBL" id="ADW69304.1"/>
    </source>
</evidence>
<sequence>MPQQPTTIRPGTPADLEPMYQLDRLCFDAPFRFSRAAMRHFASEQGAFTLVAEFQQNSGAPSIAAPHRDGWDATSPPAGTPSTQAPTLAGFIIIHLEHIHPRTQAYVVTLDVAPEHRRQGLARRLLEAAEQQSATRQASPMTLHVWTENTPAINFYERSGYVRTVLHPNMYAPGKDAYGYLKALTNPKP</sequence>
<evidence type="ECO:0000259" key="4">
    <source>
        <dbReference type="PROSITE" id="PS51186"/>
    </source>
</evidence>
<evidence type="ECO:0000256" key="2">
    <source>
        <dbReference type="ARBA" id="ARBA00023315"/>
    </source>
</evidence>
<dbReference type="STRING" id="1198114.AciX9_2266"/>
<name>E8X380_GRATM</name>
<keyword evidence="2" id="KW-0012">Acyltransferase</keyword>
<protein>
    <submittedName>
        <fullName evidence="5">GCN5-related N-acetyltransferase</fullName>
    </submittedName>
</protein>
<organism evidence="6">
    <name type="scientific">Granulicella tundricola (strain ATCC BAA-1859 / DSM 23138 / MP5ACTX9)</name>
    <dbReference type="NCBI Taxonomy" id="1198114"/>
    <lineage>
        <taxon>Bacteria</taxon>
        <taxon>Pseudomonadati</taxon>
        <taxon>Acidobacteriota</taxon>
        <taxon>Terriglobia</taxon>
        <taxon>Terriglobales</taxon>
        <taxon>Acidobacteriaceae</taxon>
        <taxon>Granulicella</taxon>
    </lineage>
</organism>
<dbReference type="AlphaFoldDB" id="E8X380"/>